<dbReference type="PANTHER" id="PTHR14239:SF10">
    <property type="entry name" value="REDUCTASE"/>
    <property type="match status" value="1"/>
</dbReference>
<proteinExistence type="predicted"/>
<accession>A0A9X1S664</accession>
<dbReference type="InterPro" id="IPR028939">
    <property type="entry name" value="P5C_Rdtase_cat_N"/>
</dbReference>
<protein>
    <submittedName>
        <fullName evidence="3">NAD(P)-binding domain-containing protein</fullName>
    </submittedName>
</protein>
<dbReference type="InterPro" id="IPR051267">
    <property type="entry name" value="STEAP_metalloreductase"/>
</dbReference>
<dbReference type="RefSeq" id="WP_227907918.1">
    <property type="nucleotide sequence ID" value="NZ_JAJFZP010000006.1"/>
</dbReference>
<evidence type="ECO:0000313" key="3">
    <source>
        <dbReference type="EMBL" id="MCC3269503.1"/>
    </source>
</evidence>
<sequence length="272" mass="28182">MTSSPADTPDTSLDQTPAAASEHLHIAVVGAGKAGTAVARSLLDAGYRVSLSASGDPQTLALMAGIITPGAEPKWTRDAVAEAGLVILALPLHRLRLVDPALLEGKVVVDAMNYWPPVDGEIPAFEAGGLSSSVVVQEMFPGAAVVKTFNHTGYSSLEPDRRPAGHPERLGLAVAGNRPDAVALVSAVVDRIGYDPVPVGSLAAARFLQPGGSAFGARLTAAQLKELAGMTVEVTSAEIPSDNTFRTVVIRHGRAIGLSRDDSQWLSSTDSH</sequence>
<organism evidence="3 4">
    <name type="scientific">Arthrobacter gengyunqii</name>
    <dbReference type="NCBI Taxonomy" id="2886940"/>
    <lineage>
        <taxon>Bacteria</taxon>
        <taxon>Bacillati</taxon>
        <taxon>Actinomycetota</taxon>
        <taxon>Actinomycetes</taxon>
        <taxon>Micrococcales</taxon>
        <taxon>Micrococcaceae</taxon>
        <taxon>Arthrobacter</taxon>
    </lineage>
</organism>
<evidence type="ECO:0000256" key="1">
    <source>
        <dbReference type="ARBA" id="ARBA00023002"/>
    </source>
</evidence>
<dbReference type="PANTHER" id="PTHR14239">
    <property type="entry name" value="DUDULIN-RELATED"/>
    <property type="match status" value="1"/>
</dbReference>
<dbReference type="AlphaFoldDB" id="A0A9X1S664"/>
<dbReference type="GO" id="GO:0016491">
    <property type="term" value="F:oxidoreductase activity"/>
    <property type="evidence" value="ECO:0007669"/>
    <property type="project" value="UniProtKB-KW"/>
</dbReference>
<evidence type="ECO:0000313" key="4">
    <source>
        <dbReference type="Proteomes" id="UP001139264"/>
    </source>
</evidence>
<dbReference type="InterPro" id="IPR036291">
    <property type="entry name" value="NAD(P)-bd_dom_sf"/>
</dbReference>
<feature type="domain" description="Pyrroline-5-carboxylate reductase catalytic N-terminal" evidence="2">
    <location>
        <begin position="26"/>
        <end position="114"/>
    </location>
</feature>
<evidence type="ECO:0000259" key="2">
    <source>
        <dbReference type="Pfam" id="PF03807"/>
    </source>
</evidence>
<reference evidence="3" key="1">
    <citation type="submission" date="2021-10" db="EMBL/GenBank/DDBJ databases">
        <title>Novel species in genus Arthrobacter.</title>
        <authorList>
            <person name="Liu Y."/>
        </authorList>
    </citation>
    <scope>NUCLEOTIDE SEQUENCE</scope>
    <source>
        <strain evidence="3">Zg-Y809</strain>
    </source>
</reference>
<comment type="caution">
    <text evidence="3">The sequence shown here is derived from an EMBL/GenBank/DDBJ whole genome shotgun (WGS) entry which is preliminary data.</text>
</comment>
<dbReference type="EMBL" id="JAJFZP010000006">
    <property type="protein sequence ID" value="MCC3269503.1"/>
    <property type="molecule type" value="Genomic_DNA"/>
</dbReference>
<keyword evidence="1" id="KW-0560">Oxidoreductase</keyword>
<dbReference type="SUPFAM" id="SSF51735">
    <property type="entry name" value="NAD(P)-binding Rossmann-fold domains"/>
    <property type="match status" value="1"/>
</dbReference>
<name>A0A9X1S664_9MICC</name>
<gene>
    <name evidence="3" type="ORF">LJ751_09010</name>
</gene>
<dbReference type="Pfam" id="PF03807">
    <property type="entry name" value="F420_oxidored"/>
    <property type="match status" value="1"/>
</dbReference>
<dbReference type="Proteomes" id="UP001139264">
    <property type="component" value="Unassembled WGS sequence"/>
</dbReference>
<dbReference type="Gene3D" id="3.40.50.720">
    <property type="entry name" value="NAD(P)-binding Rossmann-like Domain"/>
    <property type="match status" value="1"/>
</dbReference>